<sequence length="224" mass="26436">MSFKMFYEDGQGEILDENGAEAMDWEEEGDPFNIETLMTLTQYQRTRVMLNLDPAEPRLDTVMEEVEKCIKKEPSSKYNIYSNDQKSLFLYCLRLKLMSAAAVGRHAGIVERTAQKWAKRSREDPDWDIYEKETNKFNRKPSQLQAEHKYHLINFFDEHPQARKEDAVESLTKAFEGFNLKKSSVGSLILNECNLTVKRVNRHPERRNTPGRIEERRLWVEKWI</sequence>
<evidence type="ECO:0000313" key="2">
    <source>
        <dbReference type="Proteomes" id="UP001473302"/>
    </source>
</evidence>
<proteinExistence type="predicted"/>
<gene>
    <name evidence="1" type="ORF">MFLAVUS_004706</name>
</gene>
<comment type="caution">
    <text evidence="1">The sequence shown here is derived from an EMBL/GenBank/DDBJ whole genome shotgun (WGS) entry which is preliminary data.</text>
</comment>
<reference evidence="1 2" key="1">
    <citation type="submission" date="2024-04" db="EMBL/GenBank/DDBJ databases">
        <title>genome sequences of Mucor flavus KT1a and Helicostylum pulchrum KT1b strains isolated from the surface of a dry-aged beef.</title>
        <authorList>
            <person name="Toyotome T."/>
            <person name="Hosono M."/>
            <person name="Torimaru M."/>
            <person name="Fukuda K."/>
            <person name="Mikami N."/>
        </authorList>
    </citation>
    <scope>NUCLEOTIDE SEQUENCE [LARGE SCALE GENOMIC DNA]</scope>
    <source>
        <strain evidence="1 2">KT1a</strain>
    </source>
</reference>
<organism evidence="1 2">
    <name type="scientific">Mucor flavus</name>
    <dbReference type="NCBI Taxonomy" id="439312"/>
    <lineage>
        <taxon>Eukaryota</taxon>
        <taxon>Fungi</taxon>
        <taxon>Fungi incertae sedis</taxon>
        <taxon>Mucoromycota</taxon>
        <taxon>Mucoromycotina</taxon>
        <taxon>Mucoromycetes</taxon>
        <taxon>Mucorales</taxon>
        <taxon>Mucorineae</taxon>
        <taxon>Mucoraceae</taxon>
        <taxon>Mucor</taxon>
    </lineage>
</organism>
<dbReference type="Proteomes" id="UP001473302">
    <property type="component" value="Unassembled WGS sequence"/>
</dbReference>
<accession>A0ABP9YWP1</accession>
<dbReference type="EMBL" id="BAABUK010000009">
    <property type="protein sequence ID" value="GAA5811273.1"/>
    <property type="molecule type" value="Genomic_DNA"/>
</dbReference>
<evidence type="ECO:0000313" key="1">
    <source>
        <dbReference type="EMBL" id="GAA5811273.1"/>
    </source>
</evidence>
<keyword evidence="2" id="KW-1185">Reference proteome</keyword>
<name>A0ABP9YWP1_9FUNG</name>
<protein>
    <submittedName>
        <fullName evidence="1">Uncharacterized protein</fullName>
    </submittedName>
</protein>